<sequence length="184" mass="19349">MEHSGGISASLAGRYATALFELAGDSKTVASIEKDLTALKAAVSESMSLKILMTDPKITRESAQKAVSALAVKMKLHRLTQNTLGVLAQNRRLASLTDMANAFSILAARQRGEISAEVISAHPLTKGQLTKIASELKTKIGSDVAIDAKIDSSLLGGLVIKIGSQMIDTSIKSRLNTLATAMKG</sequence>
<dbReference type="HAMAP" id="MF_01416">
    <property type="entry name" value="ATP_synth_delta_bact"/>
    <property type="match status" value="1"/>
</dbReference>
<evidence type="ECO:0000313" key="10">
    <source>
        <dbReference type="Proteomes" id="UP000242561"/>
    </source>
</evidence>
<gene>
    <name evidence="8" type="primary">atpH</name>
    <name evidence="9" type="ORF">LPB140_09770</name>
</gene>
<keyword evidence="3 8" id="KW-0375">Hydrogen ion transport</keyword>
<dbReference type="STRING" id="1913578.LPB140_09770"/>
<comment type="subcellular location">
    <subcellularLocation>
        <location evidence="8">Cell membrane</location>
        <topology evidence="8">Peripheral membrane protein</topology>
    </subcellularLocation>
    <subcellularLocation>
        <location evidence="1">Membrane</location>
    </subcellularLocation>
</comment>
<keyword evidence="4 8" id="KW-0406">Ion transport</keyword>
<dbReference type="Gene3D" id="1.10.520.20">
    <property type="entry name" value="N-terminal domain of the delta subunit of the F1F0-ATP synthase"/>
    <property type="match status" value="1"/>
</dbReference>
<dbReference type="PRINTS" id="PR00125">
    <property type="entry name" value="ATPASEDELTA"/>
</dbReference>
<accession>A0A1L3JD22</accession>
<keyword evidence="6 8" id="KW-0139">CF(1)</keyword>
<keyword evidence="8" id="KW-1003">Cell membrane</keyword>
<evidence type="ECO:0000256" key="2">
    <source>
        <dbReference type="ARBA" id="ARBA00022448"/>
    </source>
</evidence>
<dbReference type="KEGG" id="sphl:LPB140_09770"/>
<evidence type="ECO:0000313" key="9">
    <source>
        <dbReference type="EMBL" id="APG63028.1"/>
    </source>
</evidence>
<dbReference type="EMBL" id="CP018154">
    <property type="protein sequence ID" value="APG63028.1"/>
    <property type="molecule type" value="Genomic_DNA"/>
</dbReference>
<dbReference type="Pfam" id="PF00213">
    <property type="entry name" value="OSCP"/>
    <property type="match status" value="1"/>
</dbReference>
<dbReference type="PROSITE" id="PS00389">
    <property type="entry name" value="ATPASE_DELTA"/>
    <property type="match status" value="1"/>
</dbReference>
<dbReference type="GO" id="GO:0045259">
    <property type="term" value="C:proton-transporting ATP synthase complex"/>
    <property type="evidence" value="ECO:0007669"/>
    <property type="project" value="UniProtKB-KW"/>
</dbReference>
<evidence type="ECO:0000256" key="4">
    <source>
        <dbReference type="ARBA" id="ARBA00023065"/>
    </source>
</evidence>
<keyword evidence="2 8" id="KW-0813">Transport</keyword>
<dbReference type="NCBIfam" id="TIGR01145">
    <property type="entry name" value="ATP_synt_delta"/>
    <property type="match status" value="1"/>
</dbReference>
<dbReference type="PANTHER" id="PTHR11910">
    <property type="entry name" value="ATP SYNTHASE DELTA CHAIN"/>
    <property type="match status" value="1"/>
</dbReference>
<evidence type="ECO:0000256" key="6">
    <source>
        <dbReference type="ARBA" id="ARBA00023196"/>
    </source>
</evidence>
<protein>
    <recommendedName>
        <fullName evidence="8">ATP synthase subunit delta</fullName>
    </recommendedName>
    <alternativeName>
        <fullName evidence="8">ATP synthase F(1) sector subunit delta</fullName>
    </alternativeName>
    <alternativeName>
        <fullName evidence="8">F-type ATPase subunit delta</fullName>
        <shortName evidence="8">F-ATPase subunit delta</shortName>
    </alternativeName>
</protein>
<reference evidence="9 10" key="1">
    <citation type="submission" date="2016-11" db="EMBL/GenBank/DDBJ databases">
        <title>Sphingorhabdus sp. LPB0140, isolated from marine environment.</title>
        <authorList>
            <person name="Kim E."/>
            <person name="Yi H."/>
        </authorList>
    </citation>
    <scope>NUCLEOTIDE SEQUENCE [LARGE SCALE GENOMIC DNA]</scope>
    <source>
        <strain evidence="9 10">LPB0140</strain>
    </source>
</reference>
<comment type="function">
    <text evidence="8">This protein is part of the stalk that links CF(0) to CF(1). It either transmits conformational changes from CF(0) to CF(1) or is implicated in proton conduction.</text>
</comment>
<dbReference type="GO" id="GO:0005886">
    <property type="term" value="C:plasma membrane"/>
    <property type="evidence" value="ECO:0007669"/>
    <property type="project" value="UniProtKB-SubCell"/>
</dbReference>
<proteinExistence type="inferred from homology"/>
<evidence type="ECO:0000256" key="5">
    <source>
        <dbReference type="ARBA" id="ARBA00023136"/>
    </source>
</evidence>
<dbReference type="RefSeq" id="WP_072559680.1">
    <property type="nucleotide sequence ID" value="NZ_CP018154.1"/>
</dbReference>
<evidence type="ECO:0000256" key="1">
    <source>
        <dbReference type="ARBA" id="ARBA00004370"/>
    </source>
</evidence>
<dbReference type="SUPFAM" id="SSF47928">
    <property type="entry name" value="N-terminal domain of the delta subunit of the F1F0-ATP synthase"/>
    <property type="match status" value="1"/>
</dbReference>
<dbReference type="InterPro" id="IPR020781">
    <property type="entry name" value="ATPase_OSCP/d_CS"/>
</dbReference>
<name>A0A1L3JD22_9SPHN</name>
<dbReference type="AlphaFoldDB" id="A0A1L3JD22"/>
<dbReference type="InterPro" id="IPR026015">
    <property type="entry name" value="ATP_synth_OSCP/delta_N_sf"/>
</dbReference>
<dbReference type="NCBIfam" id="NF004406">
    <property type="entry name" value="PRK05758.3-2"/>
    <property type="match status" value="1"/>
</dbReference>
<dbReference type="GO" id="GO:0046933">
    <property type="term" value="F:proton-transporting ATP synthase activity, rotational mechanism"/>
    <property type="evidence" value="ECO:0007669"/>
    <property type="project" value="UniProtKB-UniRule"/>
</dbReference>
<dbReference type="Proteomes" id="UP000242561">
    <property type="component" value="Chromosome"/>
</dbReference>
<organism evidence="9 10">
    <name type="scientific">Sphingorhabdus lutea</name>
    <dbReference type="NCBI Taxonomy" id="1913578"/>
    <lineage>
        <taxon>Bacteria</taxon>
        <taxon>Pseudomonadati</taxon>
        <taxon>Pseudomonadota</taxon>
        <taxon>Alphaproteobacteria</taxon>
        <taxon>Sphingomonadales</taxon>
        <taxon>Sphingomonadaceae</taxon>
        <taxon>Sphingorhabdus</taxon>
    </lineage>
</organism>
<keyword evidence="7 8" id="KW-0066">ATP synthesis</keyword>
<dbReference type="OrthoDB" id="9796185at2"/>
<evidence type="ECO:0000256" key="7">
    <source>
        <dbReference type="ARBA" id="ARBA00023310"/>
    </source>
</evidence>
<keyword evidence="10" id="KW-1185">Reference proteome</keyword>
<dbReference type="NCBIfam" id="NF004402">
    <property type="entry name" value="PRK05758.2-2"/>
    <property type="match status" value="1"/>
</dbReference>
<dbReference type="InterPro" id="IPR000711">
    <property type="entry name" value="ATPase_OSCP/dsu"/>
</dbReference>
<evidence type="ECO:0000256" key="8">
    <source>
        <dbReference type="HAMAP-Rule" id="MF_01416"/>
    </source>
</evidence>
<evidence type="ECO:0000256" key="3">
    <source>
        <dbReference type="ARBA" id="ARBA00022781"/>
    </source>
</evidence>
<comment type="function">
    <text evidence="8">F(1)F(0) ATP synthase produces ATP from ADP in the presence of a proton or sodium gradient. F-type ATPases consist of two structural domains, F(1) containing the extramembraneous catalytic core and F(0) containing the membrane proton channel, linked together by a central stalk and a peripheral stalk. During catalysis, ATP synthesis in the catalytic domain of F(1) is coupled via a rotary mechanism of the central stalk subunits to proton translocation.</text>
</comment>
<keyword evidence="5 8" id="KW-0472">Membrane</keyword>
<comment type="similarity">
    <text evidence="8">Belongs to the ATPase delta chain family.</text>
</comment>